<keyword evidence="3" id="KW-1185">Reference proteome</keyword>
<proteinExistence type="predicted"/>
<dbReference type="AlphaFoldDB" id="A0A7X0IKN0"/>
<organism evidence="2 3">
    <name type="scientific">Sphaerisporangium rubeum</name>
    <dbReference type="NCBI Taxonomy" id="321317"/>
    <lineage>
        <taxon>Bacteria</taxon>
        <taxon>Bacillati</taxon>
        <taxon>Actinomycetota</taxon>
        <taxon>Actinomycetes</taxon>
        <taxon>Streptosporangiales</taxon>
        <taxon>Streptosporangiaceae</taxon>
        <taxon>Sphaerisporangium</taxon>
    </lineage>
</organism>
<dbReference type="EMBL" id="JACHIU010000001">
    <property type="protein sequence ID" value="MBB6476936.1"/>
    <property type="molecule type" value="Genomic_DNA"/>
</dbReference>
<comment type="caution">
    <text evidence="2">The sequence shown here is derived from an EMBL/GenBank/DDBJ whole genome shotgun (WGS) entry which is preliminary data.</text>
</comment>
<evidence type="ECO:0000256" key="1">
    <source>
        <dbReference type="SAM" id="SignalP"/>
    </source>
</evidence>
<sequence>MGLFLRGTAAAVALLVTTELVSTGSVAAQAAAPADQWSLVRDDRRDTYDAVTVTPGGAAWVAGTRRTGSGKTESLLLKGRTTFKRVTGPGFRVKRLTSASDTRVWAFGTSRYARWDGKRWLVKPWRHGRIDQAYSIGANLWVIEDSTTFPSAGKTGWKARSTVRRLVGSTWRKVPTPIVVKGIDAKWAVGSARGKAAMARWDGKAWRTYAIPAVPSAHRGQISELTDVAVDGETGRMVAVGWAAWPCGGASFCGETLLLTGYPNSFTYKVRTEAGFQPRAQAVPDHRGGAWVVYTKGGVGRFLHVRTDDSESDYVESGVLPAPAGRKTFVRDLAVQLESRTVFAVGGAPSGRRDGLIWAYGR</sequence>
<gene>
    <name evidence="2" type="ORF">BJ992_006367</name>
</gene>
<evidence type="ECO:0000313" key="2">
    <source>
        <dbReference type="EMBL" id="MBB6476936.1"/>
    </source>
</evidence>
<dbReference type="RefSeq" id="WP_184987296.1">
    <property type="nucleotide sequence ID" value="NZ_JACHIU010000001.1"/>
</dbReference>
<evidence type="ECO:0000313" key="3">
    <source>
        <dbReference type="Proteomes" id="UP000555564"/>
    </source>
</evidence>
<evidence type="ECO:0008006" key="4">
    <source>
        <dbReference type="Google" id="ProtNLM"/>
    </source>
</evidence>
<feature type="chain" id="PRO_5039455997" description="WD40 repeat domain-containing protein" evidence="1">
    <location>
        <begin position="28"/>
        <end position="362"/>
    </location>
</feature>
<keyword evidence="1" id="KW-0732">Signal</keyword>
<dbReference type="Proteomes" id="UP000555564">
    <property type="component" value="Unassembled WGS sequence"/>
</dbReference>
<feature type="signal peptide" evidence="1">
    <location>
        <begin position="1"/>
        <end position="27"/>
    </location>
</feature>
<accession>A0A7X0IKN0</accession>
<reference evidence="2 3" key="1">
    <citation type="submission" date="2020-08" db="EMBL/GenBank/DDBJ databases">
        <title>Sequencing the genomes of 1000 actinobacteria strains.</title>
        <authorList>
            <person name="Klenk H.-P."/>
        </authorList>
    </citation>
    <scope>NUCLEOTIDE SEQUENCE [LARGE SCALE GENOMIC DNA]</scope>
    <source>
        <strain evidence="2 3">DSM 44936</strain>
    </source>
</reference>
<name>A0A7X0IKN0_9ACTN</name>
<protein>
    <recommendedName>
        <fullName evidence="4">WD40 repeat domain-containing protein</fullName>
    </recommendedName>
</protein>